<protein>
    <submittedName>
        <fullName evidence="3">Uncharacterized protein</fullName>
    </submittedName>
</protein>
<dbReference type="InterPro" id="IPR042031">
    <property type="entry name" value="SKA1_MBD_sf"/>
</dbReference>
<dbReference type="GO" id="GO:0000940">
    <property type="term" value="C:outer kinetochore"/>
    <property type="evidence" value="ECO:0007669"/>
    <property type="project" value="TreeGrafter"/>
</dbReference>
<dbReference type="AlphaFoldDB" id="X6M7S7"/>
<dbReference type="GO" id="GO:0051301">
    <property type="term" value="P:cell division"/>
    <property type="evidence" value="ECO:0007669"/>
    <property type="project" value="InterPro"/>
</dbReference>
<dbReference type="PANTHER" id="PTHR28573:SF1">
    <property type="entry name" value="SPINDLE AND KINETOCHORE-ASSOCIATED PROTEIN 1"/>
    <property type="match status" value="1"/>
</dbReference>
<dbReference type="GO" id="GO:0008017">
    <property type="term" value="F:microtubule binding"/>
    <property type="evidence" value="ECO:0007669"/>
    <property type="project" value="InterPro"/>
</dbReference>
<proteinExistence type="inferred from homology"/>
<evidence type="ECO:0000313" key="3">
    <source>
        <dbReference type="EMBL" id="ETO09085.1"/>
    </source>
</evidence>
<sequence length="265" mass="30027">MNSNEESRENFDFPFSPEDFTNPFQNLVLDLSNQLQSLDTWLKCRQLNVNPSDLDDLSKVEVRLSAMEACVSKMDNLTSNEEKALKFMERMLKQCELQNERLCEIEKNLPKHLPYVPIKNNTPKNQENIHPNIMAGMSTTTTATATMTTMTNAMASAPSSVPSSSRGREENLYEKKANNGNRRSSSRPGKRDKSGAHATTSLAVSQLQPVSMEEMSTIPKYMRGRLTQERINDCIAKINLEIIKKYQILHGNSDKMSSHEMELYA</sequence>
<dbReference type="GO" id="GO:0000278">
    <property type="term" value="P:mitotic cell cycle"/>
    <property type="evidence" value="ECO:0007669"/>
    <property type="project" value="TreeGrafter"/>
</dbReference>
<dbReference type="Gene3D" id="1.10.10.1890">
    <property type="entry name" value="Ska1 microtubule binding domain-like"/>
    <property type="match status" value="1"/>
</dbReference>
<feature type="region of interest" description="Disordered" evidence="2">
    <location>
        <begin position="154"/>
        <end position="211"/>
    </location>
</feature>
<feature type="compositionally biased region" description="Polar residues" evidence="2">
    <location>
        <begin position="197"/>
        <end position="209"/>
    </location>
</feature>
<dbReference type="GO" id="GO:0005876">
    <property type="term" value="C:spindle microtubule"/>
    <property type="evidence" value="ECO:0007669"/>
    <property type="project" value="TreeGrafter"/>
</dbReference>
<name>X6M7S7_RETFI</name>
<evidence type="ECO:0000313" key="4">
    <source>
        <dbReference type="Proteomes" id="UP000023152"/>
    </source>
</evidence>
<evidence type="ECO:0000256" key="2">
    <source>
        <dbReference type="SAM" id="MobiDB-lite"/>
    </source>
</evidence>
<keyword evidence="4" id="KW-1185">Reference proteome</keyword>
<comment type="caution">
    <text evidence="3">The sequence shown here is derived from an EMBL/GenBank/DDBJ whole genome shotgun (WGS) entry which is preliminary data.</text>
</comment>
<dbReference type="GO" id="GO:0007059">
    <property type="term" value="P:chromosome segregation"/>
    <property type="evidence" value="ECO:0007669"/>
    <property type="project" value="InterPro"/>
</dbReference>
<dbReference type="PANTHER" id="PTHR28573">
    <property type="entry name" value="SPINDLE AND KINETOCHORE-ASSOCIATED PROTEIN 1"/>
    <property type="match status" value="1"/>
</dbReference>
<dbReference type="OMA" id="KESECHD"/>
<gene>
    <name evidence="3" type="ORF">RFI_28302</name>
</gene>
<dbReference type="OrthoDB" id="5962at2759"/>
<organism evidence="3 4">
    <name type="scientific">Reticulomyxa filosa</name>
    <dbReference type="NCBI Taxonomy" id="46433"/>
    <lineage>
        <taxon>Eukaryota</taxon>
        <taxon>Sar</taxon>
        <taxon>Rhizaria</taxon>
        <taxon>Retaria</taxon>
        <taxon>Foraminifera</taxon>
        <taxon>Monothalamids</taxon>
        <taxon>Reticulomyxidae</taxon>
        <taxon>Reticulomyxa</taxon>
    </lineage>
</organism>
<dbReference type="EMBL" id="ASPP01024374">
    <property type="protein sequence ID" value="ETO09085.1"/>
    <property type="molecule type" value="Genomic_DNA"/>
</dbReference>
<reference evidence="3 4" key="1">
    <citation type="journal article" date="2013" name="Curr. Biol.">
        <title>The Genome of the Foraminiferan Reticulomyxa filosa.</title>
        <authorList>
            <person name="Glockner G."/>
            <person name="Hulsmann N."/>
            <person name="Schleicher M."/>
            <person name="Noegel A.A."/>
            <person name="Eichinger L."/>
            <person name="Gallinger C."/>
            <person name="Pawlowski J."/>
            <person name="Sierra R."/>
            <person name="Euteneuer U."/>
            <person name="Pillet L."/>
            <person name="Moustafa A."/>
            <person name="Platzer M."/>
            <person name="Groth M."/>
            <person name="Szafranski K."/>
            <person name="Schliwa M."/>
        </authorList>
    </citation>
    <scope>NUCLEOTIDE SEQUENCE [LARGE SCALE GENOMIC DNA]</scope>
</reference>
<accession>X6M7S7</accession>
<evidence type="ECO:0000256" key="1">
    <source>
        <dbReference type="ARBA" id="ARBA00006836"/>
    </source>
</evidence>
<feature type="compositionally biased region" description="Basic and acidic residues" evidence="2">
    <location>
        <begin position="166"/>
        <end position="177"/>
    </location>
</feature>
<dbReference type="GO" id="GO:0031110">
    <property type="term" value="P:regulation of microtubule polymerization or depolymerization"/>
    <property type="evidence" value="ECO:0007669"/>
    <property type="project" value="TreeGrafter"/>
</dbReference>
<feature type="compositionally biased region" description="Low complexity" evidence="2">
    <location>
        <begin position="154"/>
        <end position="165"/>
    </location>
</feature>
<feature type="non-terminal residue" evidence="3">
    <location>
        <position position="265"/>
    </location>
</feature>
<dbReference type="Pfam" id="PF07160">
    <property type="entry name" value="SKA1"/>
    <property type="match status" value="1"/>
</dbReference>
<dbReference type="GO" id="GO:0072686">
    <property type="term" value="C:mitotic spindle"/>
    <property type="evidence" value="ECO:0007669"/>
    <property type="project" value="TreeGrafter"/>
</dbReference>
<dbReference type="Proteomes" id="UP000023152">
    <property type="component" value="Unassembled WGS sequence"/>
</dbReference>
<comment type="similarity">
    <text evidence="1">Belongs to the SKA1 family.</text>
</comment>
<dbReference type="InterPro" id="IPR009829">
    <property type="entry name" value="SKA1"/>
</dbReference>